<evidence type="ECO:0000256" key="4">
    <source>
        <dbReference type="ARBA" id="ARBA00022989"/>
    </source>
</evidence>
<evidence type="ECO:0000256" key="1">
    <source>
        <dbReference type="ARBA" id="ARBA00004141"/>
    </source>
</evidence>
<evidence type="ECO:0000256" key="3">
    <source>
        <dbReference type="ARBA" id="ARBA00022692"/>
    </source>
</evidence>
<proteinExistence type="inferred from homology"/>
<comment type="caution">
    <text evidence="7">The sequence shown here is derived from an EMBL/GenBank/DDBJ whole genome shotgun (WGS) entry which is preliminary data.</text>
</comment>
<keyword evidence="4" id="KW-1133">Transmembrane helix</keyword>
<keyword evidence="5" id="KW-0472">Membrane</keyword>
<accession>A0AAV0BPM2</accession>
<feature type="region of interest" description="Disordered" evidence="6">
    <location>
        <begin position="1"/>
        <end position="20"/>
    </location>
</feature>
<keyword evidence="3" id="KW-0812">Transmembrane</keyword>
<comment type="subcellular location">
    <subcellularLocation>
        <location evidence="1">Membrane</location>
        <topology evidence="1">Multi-pass membrane protein</topology>
    </subcellularLocation>
</comment>
<gene>
    <name evidence="7" type="ORF">PPACK8108_LOCUS24348</name>
</gene>
<reference evidence="7" key="1">
    <citation type="submission" date="2022-06" db="EMBL/GenBank/DDBJ databases">
        <authorList>
            <consortium name="SYNGENTA / RWTH Aachen University"/>
        </authorList>
    </citation>
    <scope>NUCLEOTIDE SEQUENCE</scope>
</reference>
<sequence length="174" mass="19601">MISRYNKKVETKSSNSSPLKLPAMTNRNLYEFLYSVVQFTSGKSQKAKVTNLDVKESRAPLKQKEIGKIFLIKKVLNLNGSSGNCLHHLPSRYKVSLAHRKDPLRIQAICAAVQEGSLPVSALVDELRQDSSIDEVAVVFDDDDDNEGRKGSKDDENIKVQYHYTLFHMTFTLA</sequence>
<comment type="similarity">
    <text evidence="2">Belongs to the TDE1 family.</text>
</comment>
<protein>
    <submittedName>
        <fullName evidence="7">Uncharacterized protein</fullName>
    </submittedName>
</protein>
<evidence type="ECO:0000256" key="2">
    <source>
        <dbReference type="ARBA" id="ARBA00006665"/>
    </source>
</evidence>
<dbReference type="Pfam" id="PF03348">
    <property type="entry name" value="Serinc"/>
    <property type="match status" value="1"/>
</dbReference>
<evidence type="ECO:0000313" key="7">
    <source>
        <dbReference type="EMBL" id="CAH7689298.1"/>
    </source>
</evidence>
<evidence type="ECO:0000313" key="8">
    <source>
        <dbReference type="Proteomes" id="UP001153365"/>
    </source>
</evidence>
<dbReference type="Proteomes" id="UP001153365">
    <property type="component" value="Unassembled WGS sequence"/>
</dbReference>
<dbReference type="AlphaFoldDB" id="A0AAV0BPM2"/>
<dbReference type="EMBL" id="CALTRL010006063">
    <property type="protein sequence ID" value="CAH7689298.1"/>
    <property type="molecule type" value="Genomic_DNA"/>
</dbReference>
<dbReference type="GO" id="GO:0016020">
    <property type="term" value="C:membrane"/>
    <property type="evidence" value="ECO:0007669"/>
    <property type="project" value="UniProtKB-SubCell"/>
</dbReference>
<dbReference type="InterPro" id="IPR005016">
    <property type="entry name" value="TDE1/TMS"/>
</dbReference>
<organism evidence="7 8">
    <name type="scientific">Phakopsora pachyrhizi</name>
    <name type="common">Asian soybean rust disease fungus</name>
    <dbReference type="NCBI Taxonomy" id="170000"/>
    <lineage>
        <taxon>Eukaryota</taxon>
        <taxon>Fungi</taxon>
        <taxon>Dikarya</taxon>
        <taxon>Basidiomycota</taxon>
        <taxon>Pucciniomycotina</taxon>
        <taxon>Pucciniomycetes</taxon>
        <taxon>Pucciniales</taxon>
        <taxon>Phakopsoraceae</taxon>
        <taxon>Phakopsora</taxon>
    </lineage>
</organism>
<keyword evidence="8" id="KW-1185">Reference proteome</keyword>
<evidence type="ECO:0000256" key="6">
    <source>
        <dbReference type="SAM" id="MobiDB-lite"/>
    </source>
</evidence>
<evidence type="ECO:0000256" key="5">
    <source>
        <dbReference type="ARBA" id="ARBA00023136"/>
    </source>
</evidence>
<name>A0AAV0BPM2_PHAPC</name>